<dbReference type="STRING" id="584708.Apau_1312"/>
<dbReference type="EMBL" id="CM001022">
    <property type="protein sequence ID" value="EFQ23733.1"/>
    <property type="molecule type" value="Genomic_DNA"/>
</dbReference>
<dbReference type="HOGENOM" id="CLU_1045594_0_0_0"/>
<dbReference type="Proteomes" id="UP000005096">
    <property type="component" value="Chromosome"/>
</dbReference>
<gene>
    <name evidence="4" type="ORF">Apau_1312</name>
</gene>
<evidence type="ECO:0000313" key="4">
    <source>
        <dbReference type="EMBL" id="EFQ23733.1"/>
    </source>
</evidence>
<reference evidence="4 5" key="1">
    <citation type="journal article" date="2010" name="Stand. Genomic Sci.">
        <title>Non-contiguous finished genome sequence of Aminomonas paucivorans type strain (GLU-3).</title>
        <authorList>
            <person name="Pitluck S."/>
            <person name="Yasawong M."/>
            <person name="Held B."/>
            <person name="Lapidus A."/>
            <person name="Nolan M."/>
            <person name="Copeland A."/>
            <person name="Lucas S."/>
            <person name="Del Rio T.G."/>
            <person name="Tice H."/>
            <person name="Cheng J.F."/>
            <person name="Chertkov O."/>
            <person name="Goodwin L."/>
            <person name="Tapia R."/>
            <person name="Han C."/>
            <person name="Liolios K."/>
            <person name="Ivanova N."/>
            <person name="Mavromatis K."/>
            <person name="Ovchinnikova G."/>
            <person name="Pati A."/>
            <person name="Chen A."/>
            <person name="Palaniappan K."/>
            <person name="Land M."/>
            <person name="Hauser L."/>
            <person name="Chang Y.J."/>
            <person name="Jeffries C.D."/>
            <person name="Pukall R."/>
            <person name="Spring S."/>
            <person name="Rohde M."/>
            <person name="Sikorski J."/>
            <person name="Goker M."/>
            <person name="Woyke T."/>
            <person name="Bristow J."/>
            <person name="Eisen J.A."/>
            <person name="Markowitz V."/>
            <person name="Hugenholtz P."/>
            <person name="Kyrpides N.C."/>
            <person name="Klenk H.P."/>
        </authorList>
    </citation>
    <scope>NUCLEOTIDE SEQUENCE [LARGE SCALE GENOMIC DNA]</scope>
    <source>
        <strain evidence="4 5">DSM 12260</strain>
    </source>
</reference>
<sequence>MPPWSLRTPSRPNLRAFTLVELLVTLLLAALVMGATLSLLAVYVRHFQRVDALASAQMRGEMVAAILRNPIQHAGLGLSDDVPSQVFPGLGEVQTWGRTLEATSNDTALRAVYGVPSGLVLVVSDSVTLKASGSSGDTVALTLSAPVPADMAEVDGTRTKGWVFFAASEKPLRVQALAGATLTLRNPQSTDVTLAPYDELLWVRALRATRQGDTLYTEDVTLSPPAPRLEEGSLSDLRFQVQGGTCTVHVLACGQGGEGTPGIPPGWPASFGTVLPAAKAQAPHAYVRAAWRVRN</sequence>
<dbReference type="AlphaFoldDB" id="E3CYV5"/>
<evidence type="ECO:0000256" key="1">
    <source>
        <dbReference type="ARBA" id="ARBA00004442"/>
    </source>
</evidence>
<keyword evidence="2" id="KW-0998">Cell outer membrane</keyword>
<evidence type="ECO:0000256" key="3">
    <source>
        <dbReference type="SAM" id="Phobius"/>
    </source>
</evidence>
<dbReference type="InterPro" id="IPR012902">
    <property type="entry name" value="N_methyl_site"/>
</dbReference>
<evidence type="ECO:0000313" key="5">
    <source>
        <dbReference type="Proteomes" id="UP000005096"/>
    </source>
</evidence>
<comment type="subcellular location">
    <subcellularLocation>
        <location evidence="1">Cell outer membrane</location>
    </subcellularLocation>
</comment>
<keyword evidence="5" id="KW-1185">Reference proteome</keyword>
<keyword evidence="3" id="KW-0472">Membrane</keyword>
<keyword evidence="3" id="KW-1133">Transmembrane helix</keyword>
<dbReference type="Pfam" id="PF07963">
    <property type="entry name" value="N_methyl"/>
    <property type="match status" value="1"/>
</dbReference>
<proteinExistence type="predicted"/>
<feature type="transmembrane region" description="Helical" evidence="3">
    <location>
        <begin position="20"/>
        <end position="44"/>
    </location>
</feature>
<dbReference type="GO" id="GO:0009279">
    <property type="term" value="C:cell outer membrane"/>
    <property type="evidence" value="ECO:0007669"/>
    <property type="project" value="UniProtKB-SubCell"/>
</dbReference>
<evidence type="ECO:0008006" key="6">
    <source>
        <dbReference type="Google" id="ProtNLM"/>
    </source>
</evidence>
<keyword evidence="3" id="KW-0812">Transmembrane</keyword>
<accession>E3CYV5</accession>
<name>E3CYV5_9BACT</name>
<dbReference type="RefSeq" id="WP_006300935.1">
    <property type="nucleotide sequence ID" value="NZ_CM001022.1"/>
</dbReference>
<evidence type="ECO:0000256" key="2">
    <source>
        <dbReference type="ARBA" id="ARBA00023237"/>
    </source>
</evidence>
<protein>
    <recommendedName>
        <fullName evidence="6">Prepilin-type N-terminal cleavage/methylation domain-containing protein</fullName>
    </recommendedName>
</protein>
<dbReference type="PaxDb" id="584708-Apau_1312"/>
<organism evidence="4 5">
    <name type="scientific">Aminomonas paucivorans DSM 12260</name>
    <dbReference type="NCBI Taxonomy" id="584708"/>
    <lineage>
        <taxon>Bacteria</taxon>
        <taxon>Thermotogati</taxon>
        <taxon>Synergistota</taxon>
        <taxon>Synergistia</taxon>
        <taxon>Synergistales</taxon>
        <taxon>Synergistaceae</taxon>
        <taxon>Aminomonas</taxon>
    </lineage>
</organism>
<dbReference type="eggNOG" id="COG4966">
    <property type="taxonomic scope" value="Bacteria"/>
</dbReference>